<evidence type="ECO:0000256" key="12">
    <source>
        <dbReference type="PIRSR" id="PIRSR001594-1"/>
    </source>
</evidence>
<dbReference type="PROSITE" id="PS50979">
    <property type="entry name" value="BC"/>
    <property type="match status" value="1"/>
</dbReference>
<feature type="binding site" evidence="13">
    <location>
        <position position="616"/>
    </location>
    <ligand>
        <name>substrate</name>
    </ligand>
</feature>
<dbReference type="Pfam" id="PF00289">
    <property type="entry name" value="Biotin_carb_N"/>
    <property type="match status" value="1"/>
</dbReference>
<feature type="binding site" evidence="14">
    <location>
        <position position="744"/>
    </location>
    <ligand>
        <name>Mn(2+)</name>
        <dbReference type="ChEBI" id="CHEBI:29035"/>
    </ligand>
</feature>
<evidence type="ECO:0000256" key="8">
    <source>
        <dbReference type="ARBA" id="ARBA00022840"/>
    </source>
</evidence>
<dbReference type="InterPro" id="IPR005930">
    <property type="entry name" value="Pyruv_COase"/>
</dbReference>
<keyword evidence="20" id="KW-0670">Pyruvate</keyword>
<feature type="binding site" evidence="13">
    <location>
        <position position="203"/>
    </location>
    <ligand>
        <name>ATP</name>
        <dbReference type="ChEBI" id="CHEBI:30616"/>
    </ligand>
</feature>
<dbReference type="GO" id="GO:0004736">
    <property type="term" value="F:pyruvate carboxylase activity"/>
    <property type="evidence" value="ECO:0007669"/>
    <property type="project" value="UniProtKB-EC"/>
</dbReference>
<sequence length="1147" mass="126749">MKKISKLLVTNRSEIAIRIFRSAHELGIRTVGMYSYEDRFALHRFKADEAYLIGQQGEPVRAYLDIPGVIRLCQEHGIDAIHPGYGFMSENPDLADACEKNGIVFVGPSKQCLEMLGDKTAARSVAKKAGVPILGGSDAAIENAKAGRELAEKMGFPIILKAAKGGGGRGMRVVRSAEEFEAAFNEAQRESLNAFGSPDIFIEKFIQRARHIEVQLLGDRQGNLVHLYERDCSVQRRHQKVVEIAPAPNLDPKTRQGLCDAAVAIGQAVGYYAAGTVEFLVDADTGEYYFIEVNPRIQVEHTVTEEITGIDLVKAQILVAQGDSLDHPEIGIPTQESVVPFGFALQCRVTTEDPSNKFLPDYGRVTHYRSGAGMGVRLDAGSAFSGAVVHPYYDSLLVKVTARGRRFVDAARRMNRVLQEFRVRGVKTNIPFLIRVMNHPTFIEGTCTTRFIDETPELLEFTPRRDRATKLLKFLGDVAVNGNPLVKDRVISKRRDPAPTPALIADQPNPKGSRDRFKELGVEKFAQWVRDQKQLLFTDTTFRDAHQSLLATRVRTKDLLNISEAYARNCPEMFSLEMWGGATFDTTMRFLKESPWQRLADMREQIPNILFQMLLRASNAVGYTNYPDNVVVAFVEEAAQAGMDVFRVFDALNWVPNMKVAMEAVIAAGGICEASICYTGDISNLKRDKYDLKYYVDLAKQLESMGAHFLAIKDMAGLCKPTAARKLIKTLREEIGLPIHFHTHDTAGIQAASILEGAEVGLDIADAAMAPLSGGTSQPNLNTVVEMLRGTPQESDLKTASIDEIAEYWRSVREFYTPFESTVLPATADLYRHEMPGGQYTNLFQQAHALGLSDQWAQICEIYAQVNDMLGDIVKVTPTSKAVGDMALFMVANELTPTDVLNPDRELAFPASVKDLLGGRMGQPPGGFPEALQKRVMRDEAILTTRPGESFEPADFADAETKVEKFLGRKPKRSEVVSYLLYPKVYEDFAKHELSYGDVSGLPTPVFFYGQEPGEELAVDIETGKTLIVKFLTISDPHPDGSRVVFFELNGQPREVSVIDQSLESDVPKRQKADADDPKQIGSSMPGMVVTIAVEPGEKVAKGQKLLSLEAMKMETTVYAEVEGTVDQVLVKPGSQVEAGDLMIKLA</sequence>
<feature type="binding site" evidence="13">
    <location>
        <position position="238"/>
    </location>
    <ligand>
        <name>ATP</name>
        <dbReference type="ChEBI" id="CHEBI:30616"/>
    </ligand>
</feature>
<evidence type="ECO:0000313" key="21">
    <source>
        <dbReference type="Proteomes" id="UP000238322"/>
    </source>
</evidence>
<dbReference type="GO" id="GO:0005737">
    <property type="term" value="C:cytoplasm"/>
    <property type="evidence" value="ECO:0007669"/>
    <property type="project" value="TreeGrafter"/>
</dbReference>
<dbReference type="GO" id="GO:0005524">
    <property type="term" value="F:ATP binding"/>
    <property type="evidence" value="ECO:0007669"/>
    <property type="project" value="UniProtKB-UniRule"/>
</dbReference>
<evidence type="ECO:0000256" key="10">
    <source>
        <dbReference type="ARBA" id="ARBA00023268"/>
    </source>
</evidence>
<evidence type="ECO:0000256" key="14">
    <source>
        <dbReference type="PIRSR" id="PIRSR001594-3"/>
    </source>
</evidence>
<evidence type="ECO:0000256" key="1">
    <source>
        <dbReference type="ARBA" id="ARBA00001953"/>
    </source>
</evidence>
<keyword evidence="7 11" id="KW-0547">Nucleotide-binding</keyword>
<dbReference type="InterPro" id="IPR011053">
    <property type="entry name" value="Single_hybrid_motif"/>
</dbReference>
<dbReference type="Pfam" id="PF02786">
    <property type="entry name" value="CPSase_L_D2"/>
    <property type="match status" value="1"/>
</dbReference>
<feature type="domain" description="Biotin carboxylation" evidence="18">
    <location>
        <begin position="3"/>
        <end position="457"/>
    </location>
</feature>
<comment type="caution">
    <text evidence="20">The sequence shown here is derived from an EMBL/GenBank/DDBJ whole genome shotgun (WGS) entry which is preliminary data.</text>
</comment>
<dbReference type="Pfam" id="PF02785">
    <property type="entry name" value="Biotin_carb_C"/>
    <property type="match status" value="1"/>
</dbReference>
<dbReference type="InterPro" id="IPR016185">
    <property type="entry name" value="PreATP-grasp_dom_sf"/>
</dbReference>
<dbReference type="FunFam" id="3.40.50.20:FF:000010">
    <property type="entry name" value="Propionyl-CoA carboxylase subunit alpha"/>
    <property type="match status" value="1"/>
</dbReference>
<evidence type="ECO:0000256" key="7">
    <source>
        <dbReference type="ARBA" id="ARBA00022741"/>
    </source>
</evidence>
<feature type="domain" description="Pyruvate carboxyltransferase" evidence="19">
    <location>
        <begin position="535"/>
        <end position="803"/>
    </location>
</feature>
<evidence type="ECO:0000313" key="20">
    <source>
        <dbReference type="EMBL" id="PQO30239.1"/>
    </source>
</evidence>
<dbReference type="SUPFAM" id="SSF51230">
    <property type="entry name" value="Single hybrid motif"/>
    <property type="match status" value="1"/>
</dbReference>
<dbReference type="Gene3D" id="3.10.600.10">
    <property type="entry name" value="pyruvate carboxylase f1077a mutant domain"/>
    <property type="match status" value="1"/>
</dbReference>
<comment type="function">
    <text evidence="11">Catalyzes a 2-step reaction, involving the ATP-dependent carboxylation of the covalently attached biotin in the first step and the transfer of the carboxyl group to pyruvate in the second.</text>
</comment>
<feature type="modified residue" description="N6-carboxylysine" evidence="15">
    <location>
        <position position="713"/>
    </location>
</feature>
<protein>
    <recommendedName>
        <fullName evidence="3 11">Pyruvate carboxylase</fullName>
        <ecNumber evidence="3 11">6.4.1.1</ecNumber>
    </recommendedName>
</protein>
<dbReference type="InterPro" id="IPR011764">
    <property type="entry name" value="Biotin_carboxylation_dom"/>
</dbReference>
<dbReference type="PROSITE" id="PS50975">
    <property type="entry name" value="ATP_GRASP"/>
    <property type="match status" value="1"/>
</dbReference>
<dbReference type="InterPro" id="IPR001882">
    <property type="entry name" value="Biotin_BS"/>
</dbReference>
<feature type="binding site" evidence="13">
    <location>
        <position position="877"/>
    </location>
    <ligand>
        <name>substrate</name>
    </ligand>
</feature>
<evidence type="ECO:0000256" key="2">
    <source>
        <dbReference type="ARBA" id="ARBA00004742"/>
    </source>
</evidence>
<dbReference type="EC" id="6.4.1.1" evidence="3 11"/>
<dbReference type="RefSeq" id="WP_105332144.1">
    <property type="nucleotide sequence ID" value="NZ_PUHY01000014.1"/>
</dbReference>
<dbReference type="InterPro" id="IPR000891">
    <property type="entry name" value="PYR_CT"/>
</dbReference>
<dbReference type="EMBL" id="PUHY01000014">
    <property type="protein sequence ID" value="PQO30239.1"/>
    <property type="molecule type" value="Genomic_DNA"/>
</dbReference>
<evidence type="ECO:0000256" key="9">
    <source>
        <dbReference type="ARBA" id="ARBA00023267"/>
    </source>
</evidence>
<dbReference type="GO" id="GO:0006094">
    <property type="term" value="P:gluconeogenesis"/>
    <property type="evidence" value="ECO:0007669"/>
    <property type="project" value="UniProtKB-UniPathway"/>
</dbReference>
<evidence type="ECO:0000256" key="4">
    <source>
        <dbReference type="ARBA" id="ARBA00022432"/>
    </source>
</evidence>
<dbReference type="Gene3D" id="3.20.20.70">
    <property type="entry name" value="Aldolase class I"/>
    <property type="match status" value="1"/>
</dbReference>
<dbReference type="UniPathway" id="UPA00138"/>
<name>A0A2S8FDK6_9BACT</name>
<evidence type="ECO:0000256" key="13">
    <source>
        <dbReference type="PIRSR" id="PIRSR001594-2"/>
    </source>
</evidence>
<dbReference type="CDD" id="cd06850">
    <property type="entry name" value="biotinyl_domain"/>
    <property type="match status" value="1"/>
</dbReference>
<evidence type="ECO:0000259" key="16">
    <source>
        <dbReference type="PROSITE" id="PS50968"/>
    </source>
</evidence>
<reference evidence="20 21" key="1">
    <citation type="submission" date="2018-02" db="EMBL/GenBank/DDBJ databases">
        <title>Comparative genomes isolates from brazilian mangrove.</title>
        <authorList>
            <person name="Araujo J.E."/>
            <person name="Taketani R.G."/>
            <person name="Silva M.C.P."/>
            <person name="Loureco M.V."/>
            <person name="Andreote F.D."/>
        </authorList>
    </citation>
    <scope>NUCLEOTIDE SEQUENCE [LARGE SCALE GENOMIC DNA]</scope>
    <source>
        <strain evidence="20 21">Hex-1 MGV</strain>
    </source>
</reference>
<dbReference type="PROSITE" id="PS50991">
    <property type="entry name" value="PYR_CT"/>
    <property type="match status" value="1"/>
</dbReference>
<feature type="binding site" description="via carbamate group" evidence="14">
    <location>
        <position position="713"/>
    </location>
    <ligand>
        <name>Mn(2+)</name>
        <dbReference type="ChEBI" id="CHEBI:29035"/>
    </ligand>
</feature>
<dbReference type="PROSITE" id="PS00866">
    <property type="entry name" value="CPSASE_1"/>
    <property type="match status" value="1"/>
</dbReference>
<dbReference type="SUPFAM" id="SSF51246">
    <property type="entry name" value="Rudiment single hybrid motif"/>
    <property type="match status" value="1"/>
</dbReference>
<dbReference type="InterPro" id="IPR013785">
    <property type="entry name" value="Aldolase_TIM"/>
</dbReference>
<feature type="modified residue" description="N6-biotinyllysine" evidence="15">
    <location>
        <position position="1113"/>
    </location>
</feature>
<dbReference type="SMART" id="SM00878">
    <property type="entry name" value="Biotin_carb_C"/>
    <property type="match status" value="1"/>
</dbReference>
<dbReference type="PANTHER" id="PTHR43778">
    <property type="entry name" value="PYRUVATE CARBOXYLASE"/>
    <property type="match status" value="1"/>
</dbReference>
<keyword evidence="8 11" id="KW-0067">ATP-binding</keyword>
<dbReference type="InterPro" id="IPR011761">
    <property type="entry name" value="ATP-grasp"/>
</dbReference>
<organism evidence="20 21">
    <name type="scientific">Blastopirellula marina</name>
    <dbReference type="NCBI Taxonomy" id="124"/>
    <lineage>
        <taxon>Bacteria</taxon>
        <taxon>Pseudomonadati</taxon>
        <taxon>Planctomycetota</taxon>
        <taxon>Planctomycetia</taxon>
        <taxon>Pirellulales</taxon>
        <taxon>Pirellulaceae</taxon>
        <taxon>Blastopirellula</taxon>
    </lineage>
</organism>
<comment type="pathway">
    <text evidence="2">Carbohydrate biosynthesis; gluconeogenesis.</text>
</comment>
<dbReference type="PROSITE" id="PS50968">
    <property type="entry name" value="BIOTINYL_LIPOYL"/>
    <property type="match status" value="1"/>
</dbReference>
<dbReference type="Pfam" id="PF00682">
    <property type="entry name" value="HMGL-like"/>
    <property type="match status" value="1"/>
</dbReference>
<dbReference type="FunFam" id="3.30.470.20:FF:000012">
    <property type="entry name" value="Pyruvate carboxylase"/>
    <property type="match status" value="1"/>
</dbReference>
<keyword evidence="10" id="KW-0511">Multifunctional enzyme</keyword>
<dbReference type="Gene3D" id="3.30.470.20">
    <property type="entry name" value="ATP-grasp fold, B domain"/>
    <property type="match status" value="1"/>
</dbReference>
<comment type="catalytic activity">
    <reaction evidence="11">
        <text>hydrogencarbonate + pyruvate + ATP = oxaloacetate + ADP + phosphate + H(+)</text>
        <dbReference type="Rhea" id="RHEA:20844"/>
        <dbReference type="ChEBI" id="CHEBI:15361"/>
        <dbReference type="ChEBI" id="CHEBI:15378"/>
        <dbReference type="ChEBI" id="CHEBI:16452"/>
        <dbReference type="ChEBI" id="CHEBI:17544"/>
        <dbReference type="ChEBI" id="CHEBI:30616"/>
        <dbReference type="ChEBI" id="CHEBI:43474"/>
        <dbReference type="ChEBI" id="CHEBI:456216"/>
        <dbReference type="EC" id="6.4.1.1"/>
    </reaction>
</comment>
<evidence type="ECO:0000259" key="17">
    <source>
        <dbReference type="PROSITE" id="PS50975"/>
    </source>
</evidence>
<keyword evidence="5 11" id="KW-0436">Ligase</keyword>
<dbReference type="FunFam" id="2.40.50.100:FF:000003">
    <property type="entry name" value="Acetyl-CoA carboxylase biotin carboxyl carrier protein"/>
    <property type="match status" value="1"/>
</dbReference>
<dbReference type="NCBIfam" id="NF006761">
    <property type="entry name" value="PRK09282.1"/>
    <property type="match status" value="1"/>
</dbReference>
<dbReference type="SUPFAM" id="SSF89000">
    <property type="entry name" value="post-HMGL domain-like"/>
    <property type="match status" value="1"/>
</dbReference>
<keyword evidence="9 11" id="KW-0092">Biotin</keyword>
<dbReference type="Proteomes" id="UP000238322">
    <property type="component" value="Unassembled WGS sequence"/>
</dbReference>
<dbReference type="NCBIfam" id="NF009554">
    <property type="entry name" value="PRK12999.1"/>
    <property type="match status" value="1"/>
</dbReference>
<dbReference type="InterPro" id="IPR005481">
    <property type="entry name" value="BC-like_N"/>
</dbReference>
<keyword evidence="4" id="KW-0312">Gluconeogenesis</keyword>
<evidence type="ECO:0000256" key="15">
    <source>
        <dbReference type="PIRSR" id="PIRSR001594-4"/>
    </source>
</evidence>
<dbReference type="InterPro" id="IPR005482">
    <property type="entry name" value="Biotin_COase_C"/>
</dbReference>
<dbReference type="PIRSF" id="PIRSF001594">
    <property type="entry name" value="Pyruv_carbox"/>
    <property type="match status" value="1"/>
</dbReference>
<dbReference type="InterPro" id="IPR005479">
    <property type="entry name" value="CPAse_ATP-bd"/>
</dbReference>
<dbReference type="SUPFAM" id="SSF52440">
    <property type="entry name" value="PreATP-grasp domain"/>
    <property type="match status" value="1"/>
</dbReference>
<feature type="binding site" evidence="14">
    <location>
        <position position="742"/>
    </location>
    <ligand>
        <name>Mn(2+)</name>
        <dbReference type="ChEBI" id="CHEBI:29035"/>
    </ligand>
</feature>
<feature type="domain" description="ATP-grasp" evidence="17">
    <location>
        <begin position="123"/>
        <end position="321"/>
    </location>
</feature>
<proteinExistence type="predicted"/>
<dbReference type="NCBIfam" id="TIGR01235">
    <property type="entry name" value="pyruv_carbox"/>
    <property type="match status" value="1"/>
</dbReference>
<dbReference type="InterPro" id="IPR003379">
    <property type="entry name" value="Carboxylase_cons_dom"/>
</dbReference>
<comment type="cofactor">
    <cofactor evidence="1 11">
        <name>biotin</name>
        <dbReference type="ChEBI" id="CHEBI:57586"/>
    </cofactor>
</comment>
<accession>A0A2S8FDK6</accession>
<dbReference type="SUPFAM" id="SSF51569">
    <property type="entry name" value="Aldolase"/>
    <property type="match status" value="1"/>
</dbReference>
<dbReference type="Pfam" id="PF00364">
    <property type="entry name" value="Biotin_lipoyl"/>
    <property type="match status" value="1"/>
</dbReference>
<dbReference type="PROSITE" id="PS00867">
    <property type="entry name" value="CPSASE_2"/>
    <property type="match status" value="1"/>
</dbReference>
<evidence type="ECO:0000259" key="18">
    <source>
        <dbReference type="PROSITE" id="PS50979"/>
    </source>
</evidence>
<evidence type="ECO:0000256" key="6">
    <source>
        <dbReference type="ARBA" id="ARBA00022723"/>
    </source>
</evidence>
<dbReference type="PANTHER" id="PTHR43778:SF2">
    <property type="entry name" value="PYRUVATE CARBOXYLASE, MITOCHONDRIAL"/>
    <property type="match status" value="1"/>
</dbReference>
<dbReference type="Gene3D" id="2.40.50.100">
    <property type="match status" value="1"/>
</dbReference>
<dbReference type="SUPFAM" id="SSF56059">
    <property type="entry name" value="Glutathione synthetase ATP-binding domain-like"/>
    <property type="match status" value="1"/>
</dbReference>
<evidence type="ECO:0000259" key="19">
    <source>
        <dbReference type="PROSITE" id="PS50991"/>
    </source>
</evidence>
<evidence type="ECO:0000256" key="11">
    <source>
        <dbReference type="PIRNR" id="PIRNR001594"/>
    </source>
</evidence>
<dbReference type="InterPro" id="IPR011054">
    <property type="entry name" value="Rudment_hybrid_motif"/>
</dbReference>
<keyword evidence="6 14" id="KW-0479">Metal-binding</keyword>
<feature type="binding site" evidence="14">
    <location>
        <position position="544"/>
    </location>
    <ligand>
        <name>Mn(2+)</name>
        <dbReference type="ChEBI" id="CHEBI:29035"/>
    </ligand>
</feature>
<gene>
    <name evidence="20" type="ORF">C5Y83_22960</name>
</gene>
<dbReference type="InterPro" id="IPR000089">
    <property type="entry name" value="Biotin_lipoyl"/>
</dbReference>
<dbReference type="GO" id="GO:0046872">
    <property type="term" value="F:metal ion binding"/>
    <property type="evidence" value="ECO:0007669"/>
    <property type="project" value="UniProtKB-KW"/>
</dbReference>
<evidence type="ECO:0000256" key="3">
    <source>
        <dbReference type="ARBA" id="ARBA00013057"/>
    </source>
</evidence>
<dbReference type="OrthoDB" id="9807469at2"/>
<dbReference type="CDD" id="cd07937">
    <property type="entry name" value="DRE_TIM_PC_TC_5S"/>
    <property type="match status" value="1"/>
</dbReference>
<feature type="active site" evidence="12">
    <location>
        <position position="296"/>
    </location>
</feature>
<dbReference type="FunFam" id="3.30.1490.20:FF:000003">
    <property type="entry name" value="acetyl-CoA carboxylase isoform X1"/>
    <property type="match status" value="1"/>
</dbReference>
<dbReference type="PROSITE" id="PS00188">
    <property type="entry name" value="BIOTIN"/>
    <property type="match status" value="1"/>
</dbReference>
<dbReference type="AlphaFoldDB" id="A0A2S8FDK6"/>
<feature type="binding site" evidence="13">
    <location>
        <position position="119"/>
    </location>
    <ligand>
        <name>ATP</name>
        <dbReference type="ChEBI" id="CHEBI:30616"/>
    </ligand>
</feature>
<feature type="domain" description="Lipoyl-binding" evidence="16">
    <location>
        <begin position="1072"/>
        <end position="1147"/>
    </location>
</feature>
<dbReference type="InterPro" id="IPR055268">
    <property type="entry name" value="PCB-like"/>
</dbReference>
<dbReference type="Pfam" id="PF02436">
    <property type="entry name" value="PYC_OADA"/>
    <property type="match status" value="1"/>
</dbReference>
<dbReference type="FunFam" id="3.20.20.70:FF:000033">
    <property type="entry name" value="Pyruvate carboxylase"/>
    <property type="match status" value="1"/>
</dbReference>
<evidence type="ECO:0000256" key="5">
    <source>
        <dbReference type="ARBA" id="ARBA00022598"/>
    </source>
</evidence>